<dbReference type="AlphaFoldDB" id="A0A6C0FYX5"/>
<sequence>MEHYDVIVIGAGAMGMSAGYHAAASGRSALMIDAFDPPHAQGTHHGETRIIRHAYGEGREYTPMALRAQALWAELERETGRELFLKTGFLQAGEPNSRMLGEMIVSARENGLPAELLDGAQMRKRWPGLTLPESFAGCYEADSGVLLSEACVQAYRDAAVARGAAMLADTPVVAVRPDAGGADVVTAQGTFRAKSLVVTAGKFAGPMLAKLGLKRMPLAPIRKTVEWFRPATADYAPDRFPAFLFDLPEGIYFGFPDIGGEGVKAGRHDGGFRPMPEDGVLPAHGAFADDGADCAAYVRRYMPGVVPDIIRGSACTYTMTPDEHFILDRHPDYPHVAIGAGFSGHGFKFASAIGEILAALAAGEEPGFDLSLFALRRFNQLTTREG</sequence>
<dbReference type="GO" id="GO:0050660">
    <property type="term" value="F:flavin adenine dinucleotide binding"/>
    <property type="evidence" value="ECO:0007669"/>
    <property type="project" value="InterPro"/>
</dbReference>
<dbReference type="GO" id="GO:0050131">
    <property type="term" value="F:N-methyl-L-amino-acid oxidase activity"/>
    <property type="evidence" value="ECO:0007669"/>
    <property type="project" value="UniProtKB-EC"/>
</dbReference>
<accession>A0A6C0FYX5</accession>
<dbReference type="EC" id="1.5.3.2" evidence="6"/>
<dbReference type="PANTHER" id="PTHR10961">
    <property type="entry name" value="PEROXISOMAL SARCOSINE OXIDASE"/>
    <property type="match status" value="1"/>
</dbReference>
<keyword evidence="3" id="KW-0274">FAD</keyword>
<dbReference type="Proteomes" id="UP000476064">
    <property type="component" value="Chromosome"/>
</dbReference>
<dbReference type="NCBIfam" id="NF008425">
    <property type="entry name" value="PRK11259.1"/>
    <property type="match status" value="1"/>
</dbReference>
<dbReference type="PANTHER" id="PTHR10961:SF7">
    <property type="entry name" value="FAD DEPENDENT OXIDOREDUCTASE DOMAIN-CONTAINING PROTEIN"/>
    <property type="match status" value="1"/>
</dbReference>
<dbReference type="KEGG" id="plyc:GXP70_15855"/>
<dbReference type="RefSeq" id="WP_162357721.1">
    <property type="nucleotide sequence ID" value="NZ_CP048209.1"/>
</dbReference>
<keyword evidence="2" id="KW-0285">Flavoprotein</keyword>
<dbReference type="SUPFAM" id="SSF51905">
    <property type="entry name" value="FAD/NAD(P)-binding domain"/>
    <property type="match status" value="1"/>
</dbReference>
<evidence type="ECO:0000256" key="4">
    <source>
        <dbReference type="ARBA" id="ARBA00023002"/>
    </source>
</evidence>
<evidence type="ECO:0000256" key="2">
    <source>
        <dbReference type="ARBA" id="ARBA00022630"/>
    </source>
</evidence>
<dbReference type="GO" id="GO:0008115">
    <property type="term" value="F:sarcosine oxidase activity"/>
    <property type="evidence" value="ECO:0007669"/>
    <property type="project" value="TreeGrafter"/>
</dbReference>
<dbReference type="InterPro" id="IPR006076">
    <property type="entry name" value="FAD-dep_OxRdtase"/>
</dbReference>
<name>A0A6C0FYX5_9BACL</name>
<evidence type="ECO:0000313" key="6">
    <source>
        <dbReference type="EMBL" id="QHT61282.1"/>
    </source>
</evidence>
<feature type="domain" description="FAD dependent oxidoreductase" evidence="5">
    <location>
        <begin position="5"/>
        <end position="360"/>
    </location>
</feature>
<dbReference type="EMBL" id="CP048209">
    <property type="protein sequence ID" value="QHT61282.1"/>
    <property type="molecule type" value="Genomic_DNA"/>
</dbReference>
<organism evidence="6 7">
    <name type="scientific">Paenibacillus lycopersici</name>
    <dbReference type="NCBI Taxonomy" id="2704462"/>
    <lineage>
        <taxon>Bacteria</taxon>
        <taxon>Bacillati</taxon>
        <taxon>Bacillota</taxon>
        <taxon>Bacilli</taxon>
        <taxon>Bacillales</taxon>
        <taxon>Paenibacillaceae</taxon>
        <taxon>Paenibacillus</taxon>
    </lineage>
</organism>
<dbReference type="GO" id="GO:0005829">
    <property type="term" value="C:cytosol"/>
    <property type="evidence" value="ECO:0007669"/>
    <property type="project" value="TreeGrafter"/>
</dbReference>
<protein>
    <submittedName>
        <fullName evidence="6">N-methyl-L-tryptophan oxidase</fullName>
        <ecNumber evidence="6">1.5.3.2</ecNumber>
    </submittedName>
</protein>
<dbReference type="InterPro" id="IPR045170">
    <property type="entry name" value="MTOX"/>
</dbReference>
<proteinExistence type="predicted"/>
<reference evidence="6 7" key="1">
    <citation type="submission" date="2020-01" db="EMBL/GenBank/DDBJ databases">
        <title>Paenibacillus sp. nov., isolated from tomato rhizosphere.</title>
        <authorList>
            <person name="Weon H.-Y."/>
            <person name="Lee S.A."/>
        </authorList>
    </citation>
    <scope>NUCLEOTIDE SEQUENCE [LARGE SCALE GENOMIC DNA]</scope>
    <source>
        <strain evidence="6 7">12200R-189</strain>
    </source>
</reference>
<evidence type="ECO:0000259" key="5">
    <source>
        <dbReference type="Pfam" id="PF01266"/>
    </source>
</evidence>
<evidence type="ECO:0000256" key="1">
    <source>
        <dbReference type="ARBA" id="ARBA00001974"/>
    </source>
</evidence>
<comment type="cofactor">
    <cofactor evidence="1">
        <name>FAD</name>
        <dbReference type="ChEBI" id="CHEBI:57692"/>
    </cofactor>
</comment>
<evidence type="ECO:0000313" key="7">
    <source>
        <dbReference type="Proteomes" id="UP000476064"/>
    </source>
</evidence>
<dbReference type="Gene3D" id="3.50.50.60">
    <property type="entry name" value="FAD/NAD(P)-binding domain"/>
    <property type="match status" value="1"/>
</dbReference>
<dbReference type="Pfam" id="PF01266">
    <property type="entry name" value="DAO"/>
    <property type="match status" value="1"/>
</dbReference>
<dbReference type="InterPro" id="IPR036188">
    <property type="entry name" value="FAD/NAD-bd_sf"/>
</dbReference>
<keyword evidence="7" id="KW-1185">Reference proteome</keyword>
<gene>
    <name evidence="6" type="primary">solA</name>
    <name evidence="6" type="ORF">GXP70_15855</name>
</gene>
<dbReference type="Gene3D" id="3.30.9.10">
    <property type="entry name" value="D-Amino Acid Oxidase, subunit A, domain 2"/>
    <property type="match status" value="1"/>
</dbReference>
<evidence type="ECO:0000256" key="3">
    <source>
        <dbReference type="ARBA" id="ARBA00022827"/>
    </source>
</evidence>
<dbReference type="SUPFAM" id="SSF54373">
    <property type="entry name" value="FAD-linked reductases, C-terminal domain"/>
    <property type="match status" value="1"/>
</dbReference>
<keyword evidence="4 6" id="KW-0560">Oxidoreductase</keyword>